<gene>
    <name evidence="1" type="ORF">HNR31_003687</name>
</gene>
<accession>A0A7W0C175</accession>
<dbReference type="EMBL" id="JACDUT010000020">
    <property type="protein sequence ID" value="MBA2876864.1"/>
    <property type="molecule type" value="Genomic_DNA"/>
</dbReference>
<name>A0A7W0C175_9BACL</name>
<keyword evidence="2" id="KW-1185">Reference proteome</keyword>
<dbReference type="RefSeq" id="WP_258561123.1">
    <property type="nucleotide sequence ID" value="NZ_CP064060.1"/>
</dbReference>
<dbReference type="AlphaFoldDB" id="A0A7W0C175"/>
<sequence length="42" mass="4740">MLGHSTLDGTLNYINLYGTNLKEDNILAKFVENPEGKEVERC</sequence>
<evidence type="ECO:0000313" key="1">
    <source>
        <dbReference type="EMBL" id="MBA2876864.1"/>
    </source>
</evidence>
<comment type="caution">
    <text evidence="1">The sequence shown here is derived from an EMBL/GenBank/DDBJ whole genome shotgun (WGS) entry which is preliminary data.</text>
</comment>
<organism evidence="1 2">
    <name type="scientific">Thermaerobacillus caldiproteolyticus</name>
    <dbReference type="NCBI Taxonomy" id="247480"/>
    <lineage>
        <taxon>Bacteria</taxon>
        <taxon>Bacillati</taxon>
        <taxon>Bacillota</taxon>
        <taxon>Bacilli</taxon>
        <taxon>Bacillales</taxon>
        <taxon>Anoxybacillaceae</taxon>
        <taxon>Thermaerobacillus</taxon>
    </lineage>
</organism>
<protein>
    <submittedName>
        <fullName evidence="1">Uncharacterized protein</fullName>
    </submittedName>
</protein>
<dbReference type="Proteomes" id="UP000523087">
    <property type="component" value="Unassembled WGS sequence"/>
</dbReference>
<proteinExistence type="predicted"/>
<reference evidence="1 2" key="1">
    <citation type="submission" date="2020-07" db="EMBL/GenBank/DDBJ databases">
        <title>Genomic Encyclopedia of Type Strains, Phase IV (KMG-IV): sequencing the most valuable type-strain genomes for metagenomic binning, comparative biology and taxonomic classification.</title>
        <authorList>
            <person name="Goeker M."/>
        </authorList>
    </citation>
    <scope>NUCLEOTIDE SEQUENCE [LARGE SCALE GENOMIC DNA]</scope>
    <source>
        <strain evidence="1 2">DSM 15730</strain>
    </source>
</reference>
<evidence type="ECO:0000313" key="2">
    <source>
        <dbReference type="Proteomes" id="UP000523087"/>
    </source>
</evidence>